<dbReference type="PANTHER" id="PTHR36369:SF1">
    <property type="entry name" value="TRANSMEMBRANE PROTEIN"/>
    <property type="match status" value="1"/>
</dbReference>
<keyword evidence="1" id="KW-1133">Transmembrane helix</keyword>
<gene>
    <name evidence="2" type="ORF">AABB24_032835</name>
</gene>
<feature type="transmembrane region" description="Helical" evidence="1">
    <location>
        <begin position="12"/>
        <end position="37"/>
    </location>
</feature>
<organism evidence="2 3">
    <name type="scientific">Solanum stoloniferum</name>
    <dbReference type="NCBI Taxonomy" id="62892"/>
    <lineage>
        <taxon>Eukaryota</taxon>
        <taxon>Viridiplantae</taxon>
        <taxon>Streptophyta</taxon>
        <taxon>Embryophyta</taxon>
        <taxon>Tracheophyta</taxon>
        <taxon>Spermatophyta</taxon>
        <taxon>Magnoliopsida</taxon>
        <taxon>eudicotyledons</taxon>
        <taxon>Gunneridae</taxon>
        <taxon>Pentapetalae</taxon>
        <taxon>asterids</taxon>
        <taxon>lamiids</taxon>
        <taxon>Solanales</taxon>
        <taxon>Solanaceae</taxon>
        <taxon>Solanoideae</taxon>
        <taxon>Solaneae</taxon>
        <taxon>Solanum</taxon>
    </lineage>
</organism>
<keyword evidence="1" id="KW-0472">Membrane</keyword>
<dbReference type="AlphaFoldDB" id="A0ABD2RLF6"/>
<keyword evidence="1" id="KW-0812">Transmembrane</keyword>
<proteinExistence type="predicted"/>
<dbReference type="Proteomes" id="UP001627284">
    <property type="component" value="Unassembled WGS sequence"/>
</dbReference>
<evidence type="ECO:0000313" key="3">
    <source>
        <dbReference type="Proteomes" id="UP001627284"/>
    </source>
</evidence>
<reference evidence="2 3" key="1">
    <citation type="submission" date="2024-05" db="EMBL/GenBank/DDBJ databases">
        <title>De novo assembly of an allotetraploid wild potato.</title>
        <authorList>
            <person name="Hosaka A.J."/>
        </authorList>
    </citation>
    <scope>NUCLEOTIDE SEQUENCE [LARGE SCALE GENOMIC DNA]</scope>
    <source>
        <tissue evidence="2">Young leaves</tissue>
    </source>
</reference>
<sequence>LKMNAPLEALAFNYWSFHVANIVWTWVAVLTAAVSFWKIKASSSTLPTPPEPSQVELMLLSKERTPARNNMMLCDDAFSVKEEGTKGKLTVYFKQDECNAADDEEGEEDHGVEWFENNWEKLRKGEMGWYCYQDMKVINGSIVRLWDEQREAQKTVISVSAW</sequence>
<keyword evidence="3" id="KW-1185">Reference proteome</keyword>
<comment type="caution">
    <text evidence="2">The sequence shown here is derived from an EMBL/GenBank/DDBJ whole genome shotgun (WGS) entry which is preliminary data.</text>
</comment>
<protein>
    <submittedName>
        <fullName evidence="2">Uncharacterized protein</fullName>
    </submittedName>
</protein>
<accession>A0ABD2RLF6</accession>
<name>A0ABD2RLF6_9SOLN</name>
<evidence type="ECO:0000256" key="1">
    <source>
        <dbReference type="SAM" id="Phobius"/>
    </source>
</evidence>
<evidence type="ECO:0000313" key="2">
    <source>
        <dbReference type="EMBL" id="KAL3332459.1"/>
    </source>
</evidence>
<dbReference type="EMBL" id="JBJKTR010000019">
    <property type="protein sequence ID" value="KAL3332459.1"/>
    <property type="molecule type" value="Genomic_DNA"/>
</dbReference>
<feature type="non-terminal residue" evidence="2">
    <location>
        <position position="1"/>
    </location>
</feature>
<dbReference type="PANTHER" id="PTHR36369">
    <property type="entry name" value="TRANSMEMBRANE PROTEIN"/>
    <property type="match status" value="1"/>
</dbReference>